<keyword evidence="6 12" id="KW-0067">ATP-binding</keyword>
<evidence type="ECO:0000256" key="4">
    <source>
        <dbReference type="ARBA" id="ARBA00022519"/>
    </source>
</evidence>
<dbReference type="SMART" id="SM00382">
    <property type="entry name" value="AAA"/>
    <property type="match status" value="1"/>
</dbReference>
<dbReference type="Proteomes" id="UP001333710">
    <property type="component" value="Chromosome"/>
</dbReference>
<dbReference type="PROSITE" id="PS51866">
    <property type="entry name" value="MOP"/>
    <property type="match status" value="1"/>
</dbReference>
<dbReference type="KEGG" id="pmaw:MACH26_02640"/>
<dbReference type="InterPro" id="IPR003439">
    <property type="entry name" value="ABC_transporter-like_ATP-bd"/>
</dbReference>
<reference evidence="12" key="1">
    <citation type="submission" date="2023-01" db="EMBL/GenBank/DDBJ databases">
        <title>Complete genome sequence of Planctobacterium marinum strain Dej080120_11.</title>
        <authorList>
            <person name="Ueki S."/>
            <person name="Maruyama F."/>
        </authorList>
    </citation>
    <scope>NUCLEOTIDE SEQUENCE</scope>
    <source>
        <strain evidence="12">Dej080120_11</strain>
    </source>
</reference>
<gene>
    <name evidence="12" type="primary">modC</name>
    <name evidence="12" type="ORF">MACH26_02640</name>
</gene>
<dbReference type="PROSITE" id="PS50893">
    <property type="entry name" value="ABC_TRANSPORTER_2"/>
    <property type="match status" value="1"/>
</dbReference>
<dbReference type="InterPro" id="IPR027417">
    <property type="entry name" value="P-loop_NTPase"/>
</dbReference>
<evidence type="ECO:0000259" key="11">
    <source>
        <dbReference type="PROSITE" id="PS51866"/>
    </source>
</evidence>
<dbReference type="Pfam" id="PF03459">
    <property type="entry name" value="TOBE"/>
    <property type="match status" value="1"/>
</dbReference>
<evidence type="ECO:0000313" key="13">
    <source>
        <dbReference type="Proteomes" id="UP001333710"/>
    </source>
</evidence>
<accession>A0AA48KNU5</accession>
<dbReference type="GO" id="GO:0005524">
    <property type="term" value="F:ATP binding"/>
    <property type="evidence" value="ECO:0007669"/>
    <property type="project" value="UniProtKB-KW"/>
</dbReference>
<evidence type="ECO:0000256" key="8">
    <source>
        <dbReference type="ARBA" id="ARBA00023136"/>
    </source>
</evidence>
<dbReference type="GO" id="GO:0140359">
    <property type="term" value="F:ABC-type transporter activity"/>
    <property type="evidence" value="ECO:0007669"/>
    <property type="project" value="InterPro"/>
</dbReference>
<organism evidence="12 13">
    <name type="scientific">Planctobacterium marinum</name>
    <dbReference type="NCBI Taxonomy" id="1631968"/>
    <lineage>
        <taxon>Bacteria</taxon>
        <taxon>Pseudomonadati</taxon>
        <taxon>Pseudomonadota</taxon>
        <taxon>Gammaproteobacteria</taxon>
        <taxon>Alteromonadales</taxon>
        <taxon>Alteromonadaceae</taxon>
        <taxon>Planctobacterium</taxon>
    </lineage>
</organism>
<dbReference type="Gene3D" id="2.40.50.100">
    <property type="match status" value="1"/>
</dbReference>
<dbReference type="NCBIfam" id="TIGR02142">
    <property type="entry name" value="modC_ABC"/>
    <property type="match status" value="1"/>
</dbReference>
<dbReference type="InterPro" id="IPR004606">
    <property type="entry name" value="Mop_domain"/>
</dbReference>
<dbReference type="PROSITE" id="PS00211">
    <property type="entry name" value="ABC_TRANSPORTER_1"/>
    <property type="match status" value="1"/>
</dbReference>
<evidence type="ECO:0000256" key="5">
    <source>
        <dbReference type="ARBA" id="ARBA00022741"/>
    </source>
</evidence>
<keyword evidence="3 9" id="KW-0500">Molybdenum</keyword>
<feature type="domain" description="Mop" evidence="11">
    <location>
        <begin position="301"/>
        <end position="366"/>
    </location>
</feature>
<evidence type="ECO:0000256" key="6">
    <source>
        <dbReference type="ARBA" id="ARBA00022840"/>
    </source>
</evidence>
<evidence type="ECO:0000259" key="10">
    <source>
        <dbReference type="PROSITE" id="PS50893"/>
    </source>
</evidence>
<dbReference type="Gene3D" id="3.40.50.300">
    <property type="entry name" value="P-loop containing nucleotide triphosphate hydrolases"/>
    <property type="match status" value="1"/>
</dbReference>
<protein>
    <submittedName>
        <fullName evidence="12">Molybdenum import ATP-binding protein ModC</fullName>
    </submittedName>
</protein>
<sequence length="366" mass="40127">MASSQDSEMIQLDISLQKANEQRNGFKLRLETQLPGSGFSGIFGASGSGKTTLLRCIAGLEPDSQGSVVVNQHTFQNDNVFLSPQQRNVGFVFQQPVLFPHLTAKQNIEFGAKRAFEPLSETHVNELIMVSGVEHLLTRYPASLSGGEQQRIAIVRAVASNPSILLMDEPLAALDDARKTELMSYLEALQSILAIPVLYVSHSQTEVARLAQQVLVLESGELLQQGEVTDVFNRLNRVDEQTAMTFLEGRVANYDEQYHLTQITLAQHSLWLPQSNLSSGSKVRLCIAANDISISLDEHSQTSILNRLLVKIQTIKPSSAPGISLIELNADGQSLLAQVTNKSVNNLQLKADMSVWAQIKSAAILR</sequence>
<evidence type="ECO:0000256" key="2">
    <source>
        <dbReference type="ARBA" id="ARBA00022475"/>
    </source>
</evidence>
<keyword evidence="8" id="KW-0472">Membrane</keyword>
<dbReference type="InterPro" id="IPR011868">
    <property type="entry name" value="ModC_ABC_ATP-bd"/>
</dbReference>
<dbReference type="AlphaFoldDB" id="A0AA48KNU5"/>
<evidence type="ECO:0000256" key="3">
    <source>
        <dbReference type="ARBA" id="ARBA00022505"/>
    </source>
</evidence>
<dbReference type="Pfam" id="PF00005">
    <property type="entry name" value="ABC_tran"/>
    <property type="match status" value="1"/>
</dbReference>
<dbReference type="SUPFAM" id="SSF52540">
    <property type="entry name" value="P-loop containing nucleoside triphosphate hydrolases"/>
    <property type="match status" value="1"/>
</dbReference>
<dbReference type="PANTHER" id="PTHR43514:SF4">
    <property type="entry name" value="ABC TRANSPORTER I FAMILY MEMBER 10"/>
    <property type="match status" value="1"/>
</dbReference>
<dbReference type="GO" id="GO:0016020">
    <property type="term" value="C:membrane"/>
    <property type="evidence" value="ECO:0007669"/>
    <property type="project" value="InterPro"/>
</dbReference>
<dbReference type="EMBL" id="AP027272">
    <property type="protein sequence ID" value="BDX04743.1"/>
    <property type="molecule type" value="Genomic_DNA"/>
</dbReference>
<proteinExistence type="predicted"/>
<dbReference type="InterPro" id="IPR005116">
    <property type="entry name" value="Transp-assoc_OB_typ1"/>
</dbReference>
<feature type="domain" description="ABC transporter" evidence="10">
    <location>
        <begin position="10"/>
        <end position="244"/>
    </location>
</feature>
<keyword evidence="13" id="KW-1185">Reference proteome</keyword>
<keyword evidence="1" id="KW-0813">Transport</keyword>
<dbReference type="InterPro" id="IPR008995">
    <property type="entry name" value="Mo/tungstate-bd_C_term_dom"/>
</dbReference>
<dbReference type="PANTHER" id="PTHR43514">
    <property type="entry name" value="ABC TRANSPORTER I FAMILY MEMBER 10"/>
    <property type="match status" value="1"/>
</dbReference>
<dbReference type="GO" id="GO:0015098">
    <property type="term" value="F:molybdate ion transmembrane transporter activity"/>
    <property type="evidence" value="ECO:0007669"/>
    <property type="project" value="InterPro"/>
</dbReference>
<name>A0AA48KNU5_9ALTE</name>
<dbReference type="InterPro" id="IPR003593">
    <property type="entry name" value="AAA+_ATPase"/>
</dbReference>
<evidence type="ECO:0000256" key="7">
    <source>
        <dbReference type="ARBA" id="ARBA00022967"/>
    </source>
</evidence>
<keyword evidence="4" id="KW-0997">Cell inner membrane</keyword>
<keyword evidence="5" id="KW-0547">Nucleotide-binding</keyword>
<dbReference type="InterPro" id="IPR050334">
    <property type="entry name" value="Molybdenum_import_ModC"/>
</dbReference>
<evidence type="ECO:0000256" key="1">
    <source>
        <dbReference type="ARBA" id="ARBA00022448"/>
    </source>
</evidence>
<dbReference type="SUPFAM" id="SSF50331">
    <property type="entry name" value="MOP-like"/>
    <property type="match status" value="1"/>
</dbReference>
<dbReference type="GO" id="GO:0016887">
    <property type="term" value="F:ATP hydrolysis activity"/>
    <property type="evidence" value="ECO:0007669"/>
    <property type="project" value="InterPro"/>
</dbReference>
<keyword evidence="2" id="KW-1003">Cell membrane</keyword>
<keyword evidence="7" id="KW-1278">Translocase</keyword>
<dbReference type="InterPro" id="IPR017871">
    <property type="entry name" value="ABC_transporter-like_CS"/>
</dbReference>
<dbReference type="RefSeq" id="WP_338290573.1">
    <property type="nucleotide sequence ID" value="NZ_AP027272.1"/>
</dbReference>
<evidence type="ECO:0000256" key="9">
    <source>
        <dbReference type="PROSITE-ProRule" id="PRU01213"/>
    </source>
</evidence>
<evidence type="ECO:0000313" key="12">
    <source>
        <dbReference type="EMBL" id="BDX04743.1"/>
    </source>
</evidence>